<organism evidence="2 3">
    <name type="scientific">Cryobacterium tagatosivorans</name>
    <dbReference type="NCBI Taxonomy" id="1259199"/>
    <lineage>
        <taxon>Bacteria</taxon>
        <taxon>Bacillati</taxon>
        <taxon>Actinomycetota</taxon>
        <taxon>Actinomycetes</taxon>
        <taxon>Micrococcales</taxon>
        <taxon>Microbacteriaceae</taxon>
        <taxon>Cryobacterium</taxon>
    </lineage>
</organism>
<dbReference type="RefSeq" id="WP_134493150.1">
    <property type="nucleotide sequence ID" value="NZ_SOEZ01000079.1"/>
</dbReference>
<dbReference type="EMBL" id="SOEZ01000079">
    <property type="protein sequence ID" value="TFB46506.1"/>
    <property type="molecule type" value="Genomic_DNA"/>
</dbReference>
<dbReference type="AlphaFoldDB" id="A0A4R8U9S4"/>
<evidence type="ECO:0000313" key="2">
    <source>
        <dbReference type="EMBL" id="TFB46506.1"/>
    </source>
</evidence>
<evidence type="ECO:0000313" key="3">
    <source>
        <dbReference type="Proteomes" id="UP000297866"/>
    </source>
</evidence>
<accession>A0A4R8U9S4</accession>
<keyword evidence="3" id="KW-1185">Reference proteome</keyword>
<sequence length="169" mass="17893">MTTAKTTTPATADELRAALAALEAQEQAEQKEQAALIQTAQAARAQKVFDANPALEAELARIGDAQYGEAVAAAIAGDLNAAYSGFVSYLGARAARSRARSDAQGAANLLRREPHTTANIEYRQQPFSDFIDSNLHKAIEANANTAIAPYLEPDIDDAETAAAYLDQGK</sequence>
<protein>
    <submittedName>
        <fullName evidence="2">Uncharacterized protein</fullName>
    </submittedName>
</protein>
<comment type="caution">
    <text evidence="2">The sequence shown here is derived from an EMBL/GenBank/DDBJ whole genome shotgun (WGS) entry which is preliminary data.</text>
</comment>
<reference evidence="2 3" key="1">
    <citation type="submission" date="2019-03" db="EMBL/GenBank/DDBJ databases">
        <title>Genomics of glacier-inhabiting Cryobacterium strains.</title>
        <authorList>
            <person name="Liu Q."/>
            <person name="Xin Y.-H."/>
        </authorList>
    </citation>
    <scope>NUCLEOTIDE SEQUENCE [LARGE SCALE GENOMIC DNA]</scope>
    <source>
        <strain evidence="2 3">Sr47</strain>
    </source>
</reference>
<evidence type="ECO:0000256" key="1">
    <source>
        <dbReference type="SAM" id="Coils"/>
    </source>
</evidence>
<feature type="coiled-coil region" evidence="1">
    <location>
        <begin position="12"/>
        <end position="39"/>
    </location>
</feature>
<gene>
    <name evidence="2" type="ORF">E3O23_17105</name>
</gene>
<name>A0A4R8U9S4_9MICO</name>
<dbReference type="OrthoDB" id="9997679at2"/>
<keyword evidence="1" id="KW-0175">Coiled coil</keyword>
<dbReference type="Proteomes" id="UP000297866">
    <property type="component" value="Unassembled WGS sequence"/>
</dbReference>
<proteinExistence type="predicted"/>